<feature type="transmembrane region" description="Helical" evidence="5">
    <location>
        <begin position="111"/>
        <end position="133"/>
    </location>
</feature>
<organism evidence="6 7">
    <name type="scientific">Hyalangium rubrum</name>
    <dbReference type="NCBI Taxonomy" id="3103134"/>
    <lineage>
        <taxon>Bacteria</taxon>
        <taxon>Pseudomonadati</taxon>
        <taxon>Myxococcota</taxon>
        <taxon>Myxococcia</taxon>
        <taxon>Myxococcales</taxon>
        <taxon>Cystobacterineae</taxon>
        <taxon>Archangiaceae</taxon>
        <taxon>Hyalangium</taxon>
    </lineage>
</organism>
<dbReference type="InterPro" id="IPR001129">
    <property type="entry name" value="Membr-assoc_MAPEG"/>
</dbReference>
<gene>
    <name evidence="6" type="ORF">SYV04_04210</name>
</gene>
<dbReference type="RefSeq" id="WP_321544276.1">
    <property type="nucleotide sequence ID" value="NZ_JAXIVS010000001.1"/>
</dbReference>
<evidence type="ECO:0000313" key="7">
    <source>
        <dbReference type="Proteomes" id="UP001291309"/>
    </source>
</evidence>
<protein>
    <submittedName>
        <fullName evidence="6">MAPEG family protein</fullName>
    </submittedName>
</protein>
<dbReference type="EMBL" id="JAXIVS010000001">
    <property type="protein sequence ID" value="MDY7225569.1"/>
    <property type="molecule type" value="Genomic_DNA"/>
</dbReference>
<comment type="subcellular location">
    <subcellularLocation>
        <location evidence="1">Membrane</location>
    </subcellularLocation>
</comment>
<evidence type="ECO:0000256" key="1">
    <source>
        <dbReference type="ARBA" id="ARBA00004370"/>
    </source>
</evidence>
<name>A0ABU5GXZ5_9BACT</name>
<evidence type="ECO:0000256" key="5">
    <source>
        <dbReference type="SAM" id="Phobius"/>
    </source>
</evidence>
<keyword evidence="7" id="KW-1185">Reference proteome</keyword>
<sequence>MANPILGTTLMSVPVTALYGAFSALILVALGINVSRVRGKYKTFRGDGGHVELQGAIRAHGNATEHVPLMLILLLVAELCGGSSTVLHIFGGAVVVARLLHAGGLMGSIQAAQISGALGTYLIEAGLAIYALVLRPWG</sequence>
<evidence type="ECO:0000256" key="2">
    <source>
        <dbReference type="ARBA" id="ARBA00022692"/>
    </source>
</evidence>
<accession>A0ABU5GXZ5</accession>
<feature type="transmembrane region" description="Helical" evidence="5">
    <location>
        <begin position="67"/>
        <end position="91"/>
    </location>
</feature>
<dbReference type="InterPro" id="IPR023352">
    <property type="entry name" value="MAPEG-like_dom_sf"/>
</dbReference>
<evidence type="ECO:0000256" key="3">
    <source>
        <dbReference type="ARBA" id="ARBA00022989"/>
    </source>
</evidence>
<keyword evidence="2 5" id="KW-0812">Transmembrane</keyword>
<dbReference type="PANTHER" id="PTHR35814:SF1">
    <property type="entry name" value="GLUTATHIONE S-TRANSFERASE-RELATED"/>
    <property type="match status" value="1"/>
</dbReference>
<evidence type="ECO:0000256" key="4">
    <source>
        <dbReference type="ARBA" id="ARBA00023136"/>
    </source>
</evidence>
<evidence type="ECO:0000313" key="6">
    <source>
        <dbReference type="EMBL" id="MDY7225569.1"/>
    </source>
</evidence>
<dbReference type="Pfam" id="PF01124">
    <property type="entry name" value="MAPEG"/>
    <property type="match status" value="1"/>
</dbReference>
<feature type="transmembrane region" description="Helical" evidence="5">
    <location>
        <begin position="16"/>
        <end position="35"/>
    </location>
</feature>
<dbReference type="PANTHER" id="PTHR35814">
    <property type="match status" value="1"/>
</dbReference>
<keyword evidence="4 5" id="KW-0472">Membrane</keyword>
<comment type="caution">
    <text evidence="6">The sequence shown here is derived from an EMBL/GenBank/DDBJ whole genome shotgun (WGS) entry which is preliminary data.</text>
</comment>
<dbReference type="SUPFAM" id="SSF161084">
    <property type="entry name" value="MAPEG domain-like"/>
    <property type="match status" value="1"/>
</dbReference>
<proteinExistence type="predicted"/>
<dbReference type="Gene3D" id="1.20.120.550">
    <property type="entry name" value="Membrane associated eicosanoid/glutathione metabolism-like domain"/>
    <property type="match status" value="1"/>
</dbReference>
<keyword evidence="3 5" id="KW-1133">Transmembrane helix</keyword>
<reference evidence="6 7" key="1">
    <citation type="submission" date="2023-12" db="EMBL/GenBank/DDBJ databases">
        <title>the genome sequence of Hyalangium sp. s54d21.</title>
        <authorList>
            <person name="Zhang X."/>
        </authorList>
    </citation>
    <scope>NUCLEOTIDE SEQUENCE [LARGE SCALE GENOMIC DNA]</scope>
    <source>
        <strain evidence="7">s54d21</strain>
    </source>
</reference>
<dbReference type="Proteomes" id="UP001291309">
    <property type="component" value="Unassembled WGS sequence"/>
</dbReference>